<reference evidence="2" key="1">
    <citation type="journal article" date="2022" name="New Phytol.">
        <title>Evolutionary transition to the ectomycorrhizal habit in the genomes of a hyperdiverse lineage of mushroom-forming fungi.</title>
        <authorList>
            <person name="Looney B."/>
            <person name="Miyauchi S."/>
            <person name="Morin E."/>
            <person name="Drula E."/>
            <person name="Courty P.E."/>
            <person name="Kohler A."/>
            <person name="Kuo A."/>
            <person name="LaButti K."/>
            <person name="Pangilinan J."/>
            <person name="Lipzen A."/>
            <person name="Riley R."/>
            <person name="Andreopoulos W."/>
            <person name="He G."/>
            <person name="Johnson J."/>
            <person name="Nolan M."/>
            <person name="Tritt A."/>
            <person name="Barry K.W."/>
            <person name="Grigoriev I.V."/>
            <person name="Nagy L.G."/>
            <person name="Hibbett D."/>
            <person name="Henrissat B."/>
            <person name="Matheny P.B."/>
            <person name="Labbe J."/>
            <person name="Martin F.M."/>
        </authorList>
    </citation>
    <scope>NUCLEOTIDE SEQUENCE</scope>
    <source>
        <strain evidence="2">BPL690</strain>
    </source>
</reference>
<accession>A0AAD4QUI1</accession>
<feature type="transmembrane region" description="Helical" evidence="1">
    <location>
        <begin position="140"/>
        <end position="162"/>
    </location>
</feature>
<keyword evidence="1" id="KW-1133">Transmembrane helix</keyword>
<sequence>MSAETLQTLQIAAITLASLDIFVLFMLAIWTTYQQGTVSSKRLRGFLDLLIHFTTRSLEFSRARLQNDRTRSLLSDGILAWRFYVVFCREKWALYIPATAVVANAFLCWSADVQHLAIYFNRDFYEKTLLPVTLDITVAWGWFIFLNNTVMTGGILYKVIWASRAMQSVHDGGMKVFSLKYDTILHAVIESALVTWIGILIYEIAALAPTGHVTVCSMHFGMKEVLNVAHQTHLGIGFVILDIIPIFFVGDFDFPLFPEFSDSLRVFHSA</sequence>
<dbReference type="Proteomes" id="UP001203297">
    <property type="component" value="Unassembled WGS sequence"/>
</dbReference>
<feature type="transmembrane region" description="Helical" evidence="1">
    <location>
        <begin position="92"/>
        <end position="120"/>
    </location>
</feature>
<name>A0AAD4QUI1_9AGAM</name>
<feature type="transmembrane region" description="Helical" evidence="1">
    <location>
        <begin position="228"/>
        <end position="249"/>
    </location>
</feature>
<evidence type="ECO:0000313" key="2">
    <source>
        <dbReference type="EMBL" id="KAI0308294.1"/>
    </source>
</evidence>
<feature type="transmembrane region" description="Helical" evidence="1">
    <location>
        <begin position="12"/>
        <end position="33"/>
    </location>
</feature>
<feature type="transmembrane region" description="Helical" evidence="1">
    <location>
        <begin position="183"/>
        <end position="208"/>
    </location>
</feature>
<keyword evidence="1" id="KW-0472">Membrane</keyword>
<comment type="caution">
    <text evidence="2">The sequence shown here is derived from an EMBL/GenBank/DDBJ whole genome shotgun (WGS) entry which is preliminary data.</text>
</comment>
<proteinExistence type="predicted"/>
<organism evidence="2 3">
    <name type="scientific">Multifurca ochricompacta</name>
    <dbReference type="NCBI Taxonomy" id="376703"/>
    <lineage>
        <taxon>Eukaryota</taxon>
        <taxon>Fungi</taxon>
        <taxon>Dikarya</taxon>
        <taxon>Basidiomycota</taxon>
        <taxon>Agaricomycotina</taxon>
        <taxon>Agaricomycetes</taxon>
        <taxon>Russulales</taxon>
        <taxon>Russulaceae</taxon>
        <taxon>Multifurca</taxon>
    </lineage>
</organism>
<evidence type="ECO:0000256" key="1">
    <source>
        <dbReference type="SAM" id="Phobius"/>
    </source>
</evidence>
<dbReference type="EMBL" id="WTXG01000001">
    <property type="protein sequence ID" value="KAI0308294.1"/>
    <property type="molecule type" value="Genomic_DNA"/>
</dbReference>
<gene>
    <name evidence="2" type="ORF">B0F90DRAFT_1681709</name>
</gene>
<dbReference type="AlphaFoldDB" id="A0AAD4QUI1"/>
<protein>
    <submittedName>
        <fullName evidence="2">Uncharacterized protein</fullName>
    </submittedName>
</protein>
<evidence type="ECO:0000313" key="3">
    <source>
        <dbReference type="Proteomes" id="UP001203297"/>
    </source>
</evidence>
<keyword evidence="1" id="KW-0812">Transmembrane</keyword>
<keyword evidence="3" id="KW-1185">Reference proteome</keyword>